<dbReference type="EMBL" id="CP000783">
    <property type="protein sequence ID" value="ABU76689.1"/>
    <property type="molecule type" value="Genomic_DNA"/>
</dbReference>
<accession>A7MKF4</accession>
<gene>
    <name evidence="1" type="ordered locus">ESA_01431</name>
</gene>
<dbReference type="AlphaFoldDB" id="A7MKF4"/>
<sequence>MFFIRKNSLCYIFNLLIINNKMIDSLQIVDILYPDKQATFI</sequence>
<keyword evidence="2" id="KW-1185">Reference proteome</keyword>
<name>A7MKF4_CROS8</name>
<evidence type="ECO:0000313" key="1">
    <source>
        <dbReference type="EMBL" id="ABU76689.1"/>
    </source>
</evidence>
<dbReference type="HOGENOM" id="CLU_3268816_0_0_6"/>
<evidence type="ECO:0000313" key="2">
    <source>
        <dbReference type="Proteomes" id="UP000000260"/>
    </source>
</evidence>
<protein>
    <submittedName>
        <fullName evidence="1">Uncharacterized protein</fullName>
    </submittedName>
</protein>
<dbReference type="Proteomes" id="UP000000260">
    <property type="component" value="Chromosome"/>
</dbReference>
<reference evidence="1 2" key="1">
    <citation type="journal article" date="2010" name="PLoS ONE">
        <title>Genome sequence of Cronobacter sakazakii BAA-894 and comparative genomic hybridization analysis with other Cronobacter species.</title>
        <authorList>
            <person name="Kucerova E."/>
            <person name="Clifton S.W."/>
            <person name="Xia X.Q."/>
            <person name="Long F."/>
            <person name="Porwollik S."/>
            <person name="Fulton L."/>
            <person name="Fronick C."/>
            <person name="Minx P."/>
            <person name="Kyung K."/>
            <person name="Warren W."/>
            <person name="Fulton R."/>
            <person name="Feng D."/>
            <person name="Wollam A."/>
            <person name="Shah N."/>
            <person name="Bhonagiri V."/>
            <person name="Nash W.E."/>
            <person name="Hallsworth-Pepin K."/>
            <person name="Wilson R.K."/>
            <person name="McClelland M."/>
            <person name="Forsythe S.J."/>
        </authorList>
    </citation>
    <scope>NUCLEOTIDE SEQUENCE [LARGE SCALE GENOMIC DNA]</scope>
    <source>
        <strain evidence="1 2">ATCC BAA-894</strain>
    </source>
</reference>
<proteinExistence type="predicted"/>
<organism evidence="1 2">
    <name type="scientific">Cronobacter sakazakii (strain ATCC BAA-894)</name>
    <name type="common">Enterobacter sakazakii</name>
    <dbReference type="NCBI Taxonomy" id="290339"/>
    <lineage>
        <taxon>Bacteria</taxon>
        <taxon>Pseudomonadati</taxon>
        <taxon>Pseudomonadota</taxon>
        <taxon>Gammaproteobacteria</taxon>
        <taxon>Enterobacterales</taxon>
        <taxon>Enterobacteriaceae</taxon>
        <taxon>Cronobacter</taxon>
    </lineage>
</organism>
<dbReference type="KEGG" id="esa:ESA_01431"/>